<proteinExistence type="predicted"/>
<keyword evidence="1" id="KW-0812">Transmembrane</keyword>
<accession>A0A9Q2KT05</accession>
<feature type="transmembrane region" description="Helical" evidence="1">
    <location>
        <begin position="12"/>
        <end position="28"/>
    </location>
</feature>
<protein>
    <submittedName>
        <fullName evidence="2">Uncharacterized protein</fullName>
    </submittedName>
</protein>
<sequence>MHKVIKILVEKEKLFYLIMIIAVLYFMFCKQYLLVALFFILLAAYLIGLAPKEVSTKGIKFKEILEKVAESFITEKFDNKDITKLNGVINLKGTIIKNSLFAYWGSLPLIEEENYTISKDNRP</sequence>
<dbReference type="EMBL" id="JACVKN010000112">
    <property type="protein sequence ID" value="MBK2065043.1"/>
    <property type="molecule type" value="Genomic_DNA"/>
</dbReference>
<dbReference type="RefSeq" id="WP_159183926.1">
    <property type="nucleotide sequence ID" value="NZ_JACVKM010000139.1"/>
</dbReference>
<name>A0A9Q2KT05_9GAMM</name>
<comment type="caution">
    <text evidence="2">The sequence shown here is derived from an EMBL/GenBank/DDBJ whole genome shotgun (WGS) entry which is preliminary data.</text>
</comment>
<dbReference type="Proteomes" id="UP000701999">
    <property type="component" value="Unassembled WGS sequence"/>
</dbReference>
<gene>
    <name evidence="2" type="ORF">IB647_04865</name>
</gene>
<evidence type="ECO:0000313" key="2">
    <source>
        <dbReference type="EMBL" id="MBK2065043.1"/>
    </source>
</evidence>
<evidence type="ECO:0000256" key="1">
    <source>
        <dbReference type="SAM" id="Phobius"/>
    </source>
</evidence>
<keyword evidence="1" id="KW-1133">Transmembrane helix</keyword>
<evidence type="ECO:0000313" key="3">
    <source>
        <dbReference type="Proteomes" id="UP000701999"/>
    </source>
</evidence>
<reference evidence="2 3" key="1">
    <citation type="submission" date="2020-09" db="EMBL/GenBank/DDBJ databases">
        <title>Development of specific Francisella tularensis PCR assay based on in-depth characterization of family Francisellaceae.</title>
        <authorList>
            <person name="Ohrman C."/>
            <person name="Sahl J."/>
            <person name="Sjodin A."/>
            <person name="Uneklint I."/>
            <person name="Ballard R."/>
            <person name="Karlsson L."/>
            <person name="Mcdonough R."/>
            <person name="Sundell D."/>
            <person name="Soria K."/>
            <person name="Brindeflk B."/>
            <person name="Vallesi A."/>
            <person name="Ramirez-Paredes J.G."/>
            <person name="Colquhoun D."/>
            <person name="Myrtennas K."/>
            <person name="Birdsell D."/>
            <person name="Johansson A."/>
            <person name="Wagner D."/>
            <person name="Forsman M."/>
        </authorList>
    </citation>
    <scope>NUCLEOTIDE SEQUENCE [LARGE SCALE GENOMIC DNA]</scope>
    <source>
        <strain evidence="2 3">FSC1140</strain>
    </source>
</reference>
<organism evidence="2 3">
    <name type="scientific">Francisella noatunensis</name>
    <dbReference type="NCBI Taxonomy" id="657445"/>
    <lineage>
        <taxon>Bacteria</taxon>
        <taxon>Pseudomonadati</taxon>
        <taxon>Pseudomonadota</taxon>
        <taxon>Gammaproteobacteria</taxon>
        <taxon>Thiotrichales</taxon>
        <taxon>Francisellaceae</taxon>
        <taxon>Francisella</taxon>
    </lineage>
</organism>
<dbReference type="AlphaFoldDB" id="A0A9Q2KT05"/>
<keyword evidence="3" id="KW-1185">Reference proteome</keyword>
<dbReference type="GeneID" id="93254483"/>
<keyword evidence="1" id="KW-0472">Membrane</keyword>
<feature type="transmembrane region" description="Helical" evidence="1">
    <location>
        <begin position="34"/>
        <end position="51"/>
    </location>
</feature>